<evidence type="ECO:0000313" key="16">
    <source>
        <dbReference type="Proteomes" id="UP000682811"/>
    </source>
</evidence>
<keyword evidence="9" id="KW-0067">ATP-binding</keyword>
<organism evidence="15 16">
    <name type="scientific">Paenibacillus azoreducens</name>
    <dbReference type="NCBI Taxonomy" id="116718"/>
    <lineage>
        <taxon>Bacteria</taxon>
        <taxon>Bacillati</taxon>
        <taxon>Bacillota</taxon>
        <taxon>Bacilli</taxon>
        <taxon>Bacillales</taxon>
        <taxon>Paenibacillaceae</taxon>
        <taxon>Paenibacillus</taxon>
    </lineage>
</organism>
<dbReference type="GO" id="GO:0004721">
    <property type="term" value="F:phosphoprotein phosphatase activity"/>
    <property type="evidence" value="ECO:0007669"/>
    <property type="project" value="TreeGrafter"/>
</dbReference>
<evidence type="ECO:0000256" key="9">
    <source>
        <dbReference type="ARBA" id="ARBA00022840"/>
    </source>
</evidence>
<dbReference type="PROSITE" id="PS50109">
    <property type="entry name" value="HIS_KIN"/>
    <property type="match status" value="1"/>
</dbReference>
<feature type="domain" description="HAMP" evidence="14">
    <location>
        <begin position="187"/>
        <end position="239"/>
    </location>
</feature>
<keyword evidence="6" id="KW-0808">Transferase</keyword>
<evidence type="ECO:0000256" key="10">
    <source>
        <dbReference type="ARBA" id="ARBA00023012"/>
    </source>
</evidence>
<dbReference type="InterPro" id="IPR003660">
    <property type="entry name" value="HAMP_dom"/>
</dbReference>
<evidence type="ECO:0000256" key="3">
    <source>
        <dbReference type="ARBA" id="ARBA00012438"/>
    </source>
</evidence>
<dbReference type="Gene3D" id="6.10.340.10">
    <property type="match status" value="1"/>
</dbReference>
<keyword evidence="12" id="KW-0812">Transmembrane</keyword>
<dbReference type="SUPFAM" id="SSF47384">
    <property type="entry name" value="Homodimeric domain of signal transducing histidine kinase"/>
    <property type="match status" value="1"/>
</dbReference>
<proteinExistence type="predicted"/>
<dbReference type="Pfam" id="PF00672">
    <property type="entry name" value="HAMP"/>
    <property type="match status" value="1"/>
</dbReference>
<dbReference type="GO" id="GO:0005886">
    <property type="term" value="C:plasma membrane"/>
    <property type="evidence" value="ECO:0007669"/>
    <property type="project" value="UniProtKB-SubCell"/>
</dbReference>
<dbReference type="SUPFAM" id="SSF55874">
    <property type="entry name" value="ATPase domain of HSP90 chaperone/DNA topoisomerase II/histidine kinase"/>
    <property type="match status" value="1"/>
</dbReference>
<protein>
    <recommendedName>
        <fullName evidence="3">histidine kinase</fullName>
        <ecNumber evidence="3">2.7.13.3</ecNumber>
    </recommendedName>
</protein>
<dbReference type="GO" id="GO:0000155">
    <property type="term" value="F:phosphorelay sensor kinase activity"/>
    <property type="evidence" value="ECO:0007669"/>
    <property type="project" value="InterPro"/>
</dbReference>
<dbReference type="PANTHER" id="PTHR45453">
    <property type="entry name" value="PHOSPHATE REGULON SENSOR PROTEIN PHOR"/>
    <property type="match status" value="1"/>
</dbReference>
<dbReference type="PROSITE" id="PS50885">
    <property type="entry name" value="HAMP"/>
    <property type="match status" value="1"/>
</dbReference>
<evidence type="ECO:0000256" key="11">
    <source>
        <dbReference type="ARBA" id="ARBA00023136"/>
    </source>
</evidence>
<dbReference type="Gene3D" id="3.30.565.10">
    <property type="entry name" value="Histidine kinase-like ATPase, C-terminal domain"/>
    <property type="match status" value="1"/>
</dbReference>
<dbReference type="Pfam" id="PF00512">
    <property type="entry name" value="HisKA"/>
    <property type="match status" value="1"/>
</dbReference>
<evidence type="ECO:0000256" key="7">
    <source>
        <dbReference type="ARBA" id="ARBA00022741"/>
    </source>
</evidence>
<dbReference type="Proteomes" id="UP000682811">
    <property type="component" value="Unassembled WGS sequence"/>
</dbReference>
<evidence type="ECO:0000256" key="1">
    <source>
        <dbReference type="ARBA" id="ARBA00000085"/>
    </source>
</evidence>
<keyword evidence="10" id="KW-0902">Two-component regulatory system</keyword>
<dbReference type="AlphaFoldDB" id="A0A919YCR9"/>
<dbReference type="RefSeq" id="WP_212979442.1">
    <property type="nucleotide sequence ID" value="NZ_AP025343.1"/>
</dbReference>
<dbReference type="PANTHER" id="PTHR45453:SF1">
    <property type="entry name" value="PHOSPHATE REGULON SENSOR PROTEIN PHOR"/>
    <property type="match status" value="1"/>
</dbReference>
<keyword evidence="11 12" id="KW-0472">Membrane</keyword>
<gene>
    <name evidence="15" type="ORF">J34TS1_35920</name>
</gene>
<evidence type="ECO:0000256" key="12">
    <source>
        <dbReference type="SAM" id="Phobius"/>
    </source>
</evidence>
<keyword evidence="7" id="KW-0547">Nucleotide-binding</keyword>
<dbReference type="CDD" id="cd00075">
    <property type="entry name" value="HATPase"/>
    <property type="match status" value="1"/>
</dbReference>
<accession>A0A919YCR9</accession>
<dbReference type="SMART" id="SM00388">
    <property type="entry name" value="HisKA"/>
    <property type="match status" value="1"/>
</dbReference>
<evidence type="ECO:0000259" key="13">
    <source>
        <dbReference type="PROSITE" id="PS50109"/>
    </source>
</evidence>
<dbReference type="GO" id="GO:0016036">
    <property type="term" value="P:cellular response to phosphate starvation"/>
    <property type="evidence" value="ECO:0007669"/>
    <property type="project" value="TreeGrafter"/>
</dbReference>
<keyword evidence="8" id="KW-0418">Kinase</keyword>
<dbReference type="EC" id="2.7.13.3" evidence="3"/>
<keyword evidence="12" id="KW-1133">Transmembrane helix</keyword>
<evidence type="ECO:0000256" key="8">
    <source>
        <dbReference type="ARBA" id="ARBA00022777"/>
    </source>
</evidence>
<dbReference type="InterPro" id="IPR036097">
    <property type="entry name" value="HisK_dim/P_sf"/>
</dbReference>
<feature type="domain" description="Histidine kinase" evidence="13">
    <location>
        <begin position="254"/>
        <end position="471"/>
    </location>
</feature>
<evidence type="ECO:0000259" key="14">
    <source>
        <dbReference type="PROSITE" id="PS50885"/>
    </source>
</evidence>
<dbReference type="CDD" id="cd00082">
    <property type="entry name" value="HisKA"/>
    <property type="match status" value="1"/>
</dbReference>
<keyword evidence="5" id="KW-0597">Phosphoprotein</keyword>
<dbReference type="InterPro" id="IPR003594">
    <property type="entry name" value="HATPase_dom"/>
</dbReference>
<dbReference type="InterPro" id="IPR004358">
    <property type="entry name" value="Sig_transdc_His_kin-like_C"/>
</dbReference>
<dbReference type="InterPro" id="IPR005467">
    <property type="entry name" value="His_kinase_dom"/>
</dbReference>
<dbReference type="PRINTS" id="PR00344">
    <property type="entry name" value="BCTRLSENSOR"/>
</dbReference>
<evidence type="ECO:0000256" key="6">
    <source>
        <dbReference type="ARBA" id="ARBA00022679"/>
    </source>
</evidence>
<dbReference type="EMBL" id="BORT01000016">
    <property type="protein sequence ID" value="GIO48827.1"/>
    <property type="molecule type" value="Genomic_DNA"/>
</dbReference>
<dbReference type="InterPro" id="IPR003661">
    <property type="entry name" value="HisK_dim/P_dom"/>
</dbReference>
<dbReference type="Gene3D" id="1.10.287.130">
    <property type="match status" value="1"/>
</dbReference>
<evidence type="ECO:0000313" key="15">
    <source>
        <dbReference type="EMBL" id="GIO48827.1"/>
    </source>
</evidence>
<dbReference type="Pfam" id="PF02518">
    <property type="entry name" value="HATPase_c"/>
    <property type="match status" value="1"/>
</dbReference>
<keyword evidence="16" id="KW-1185">Reference proteome</keyword>
<comment type="catalytic activity">
    <reaction evidence="1">
        <text>ATP + protein L-histidine = ADP + protein N-phospho-L-histidine.</text>
        <dbReference type="EC" id="2.7.13.3"/>
    </reaction>
</comment>
<dbReference type="SMART" id="SM00387">
    <property type="entry name" value="HATPase_c"/>
    <property type="match status" value="1"/>
</dbReference>
<evidence type="ECO:0000256" key="4">
    <source>
        <dbReference type="ARBA" id="ARBA00022475"/>
    </source>
</evidence>
<sequence length="471" mass="52834">MKSKPSIRQWLIIILLLLTCIPFLGTKLAAHLYHQYAQPTQTQDPALHGSINDQDWIEKAVLTKPELWNDKEWGSKIEADLANKGIALILLDSKHQPVFTNAKISDEAIVHEKESYRIQISKSAFEQQDIRRDGKYVGTALIRYRPPHAAGVSNDPKMMSIEEWGGIIVWISLFLLVLLGCAIITNRTILRPLHLLEQAALLFSRKQFTAKLPSSPVKEINEVANGFQFMQQELQKLSVSQTQMEEDRKMFIASIVHDLRTPIFSIRGYLEGLERGVAQTPDKQKKYIEICKQKAELLEELVFNLFQYVKLDFLGIKPTFQNVEIEGLIQTVMDGYALDFGKKDIASTLDISDRPIMVQGSSFLLTRAIDNLISNALRHTPNKGSVTIVLKKNVDEITITIQDSGEGIPEDVLPHIFKPLYRGEHSRNRKTGGAGLGLTIARQIFVLHGGDLTAANGPEGGAVFVGRIPIR</sequence>
<dbReference type="InterPro" id="IPR050351">
    <property type="entry name" value="BphY/WalK/GraS-like"/>
</dbReference>
<dbReference type="GO" id="GO:0005524">
    <property type="term" value="F:ATP binding"/>
    <property type="evidence" value="ECO:0007669"/>
    <property type="project" value="UniProtKB-KW"/>
</dbReference>
<reference evidence="15 16" key="1">
    <citation type="submission" date="2021-03" db="EMBL/GenBank/DDBJ databases">
        <title>Antimicrobial resistance genes in bacteria isolated from Japanese honey, and their potential for conferring macrolide and lincosamide resistance in the American foulbrood pathogen Paenibacillus larvae.</title>
        <authorList>
            <person name="Okamoto M."/>
            <person name="Kumagai M."/>
            <person name="Kanamori H."/>
            <person name="Takamatsu D."/>
        </authorList>
    </citation>
    <scope>NUCLEOTIDE SEQUENCE [LARGE SCALE GENOMIC DNA]</scope>
    <source>
        <strain evidence="15 16">J34TS1</strain>
    </source>
</reference>
<feature type="transmembrane region" description="Helical" evidence="12">
    <location>
        <begin position="164"/>
        <end position="185"/>
    </location>
</feature>
<evidence type="ECO:0000256" key="5">
    <source>
        <dbReference type="ARBA" id="ARBA00022553"/>
    </source>
</evidence>
<dbReference type="InterPro" id="IPR036890">
    <property type="entry name" value="HATPase_C_sf"/>
</dbReference>
<keyword evidence="4" id="KW-1003">Cell membrane</keyword>
<evidence type="ECO:0000256" key="2">
    <source>
        <dbReference type="ARBA" id="ARBA00004651"/>
    </source>
</evidence>
<comment type="subcellular location">
    <subcellularLocation>
        <location evidence="2">Cell membrane</location>
        <topology evidence="2">Multi-pass membrane protein</topology>
    </subcellularLocation>
</comment>
<name>A0A919YCR9_9BACL</name>
<comment type="caution">
    <text evidence="15">The sequence shown here is derived from an EMBL/GenBank/DDBJ whole genome shotgun (WGS) entry which is preliminary data.</text>
</comment>